<dbReference type="EMBL" id="LSRX01001278">
    <property type="protein sequence ID" value="OLP81463.1"/>
    <property type="molecule type" value="Genomic_DNA"/>
</dbReference>
<name>A0A1Q9CET9_SYMMI</name>
<protein>
    <submittedName>
        <fullName evidence="1">Uncharacterized protein</fullName>
    </submittedName>
</protein>
<sequence>MLKQKRGHGQANRSKLPYKKLMPCGIHAWKRAEVSGGVISIRNSSVSSNGGAIVAVLGLRQRGGEIRLEDVSMVRVVLITGEPLGSFEPSAFGCLVATMGSLVSGSGVKLSAAQELEGVGEEVTAVAETLDPLLVTLGPVENVCPVTDETPVVHAGSRIVVFGEKLDGEEDEPKVYMKEESVTVKELKAICRNRPDLDRLRHELGRDWVVLIMKTGDYDDYDDFDYDCALYFRGSSSDLLGKNRSRRAVETRVRSSDTLLLWFCAFL</sequence>
<evidence type="ECO:0000313" key="1">
    <source>
        <dbReference type="EMBL" id="OLP81463.1"/>
    </source>
</evidence>
<dbReference type="OrthoDB" id="407689at2759"/>
<gene>
    <name evidence="1" type="ORF">AK812_SmicGene37995</name>
</gene>
<dbReference type="Proteomes" id="UP000186817">
    <property type="component" value="Unassembled WGS sequence"/>
</dbReference>
<organism evidence="1 2">
    <name type="scientific">Symbiodinium microadriaticum</name>
    <name type="common">Dinoflagellate</name>
    <name type="synonym">Zooxanthella microadriatica</name>
    <dbReference type="NCBI Taxonomy" id="2951"/>
    <lineage>
        <taxon>Eukaryota</taxon>
        <taxon>Sar</taxon>
        <taxon>Alveolata</taxon>
        <taxon>Dinophyceae</taxon>
        <taxon>Suessiales</taxon>
        <taxon>Symbiodiniaceae</taxon>
        <taxon>Symbiodinium</taxon>
    </lineage>
</organism>
<comment type="caution">
    <text evidence="1">The sequence shown here is derived from an EMBL/GenBank/DDBJ whole genome shotgun (WGS) entry which is preliminary data.</text>
</comment>
<keyword evidence="2" id="KW-1185">Reference proteome</keyword>
<reference evidence="1 2" key="1">
    <citation type="submission" date="2016-02" db="EMBL/GenBank/DDBJ databases">
        <title>Genome analysis of coral dinoflagellate symbionts highlights evolutionary adaptations to a symbiotic lifestyle.</title>
        <authorList>
            <person name="Aranda M."/>
            <person name="Li Y."/>
            <person name="Liew Y.J."/>
            <person name="Baumgarten S."/>
            <person name="Simakov O."/>
            <person name="Wilson M."/>
            <person name="Piel J."/>
            <person name="Ashoor H."/>
            <person name="Bougouffa S."/>
            <person name="Bajic V.B."/>
            <person name="Ryu T."/>
            <person name="Ravasi T."/>
            <person name="Bayer T."/>
            <person name="Micklem G."/>
            <person name="Kim H."/>
            <person name="Bhak J."/>
            <person name="Lajeunesse T.C."/>
            <person name="Voolstra C.R."/>
        </authorList>
    </citation>
    <scope>NUCLEOTIDE SEQUENCE [LARGE SCALE GENOMIC DNA]</scope>
    <source>
        <strain evidence="1 2">CCMP2467</strain>
    </source>
</reference>
<proteinExistence type="predicted"/>
<accession>A0A1Q9CET9</accession>
<dbReference type="AlphaFoldDB" id="A0A1Q9CET9"/>
<evidence type="ECO:0000313" key="2">
    <source>
        <dbReference type="Proteomes" id="UP000186817"/>
    </source>
</evidence>